<dbReference type="InterPro" id="IPR054221">
    <property type="entry name" value="DUF6941"/>
</dbReference>
<name>A0A381U0I3_9ZZZZ</name>
<reference evidence="1" key="1">
    <citation type="submission" date="2018-05" db="EMBL/GenBank/DDBJ databases">
        <authorList>
            <person name="Lanie J.A."/>
            <person name="Ng W.-L."/>
            <person name="Kazmierczak K.M."/>
            <person name="Andrzejewski T.M."/>
            <person name="Davidsen T.M."/>
            <person name="Wayne K.J."/>
            <person name="Tettelin H."/>
            <person name="Glass J.I."/>
            <person name="Rusch D."/>
            <person name="Podicherti R."/>
            <person name="Tsui H.-C.T."/>
            <person name="Winkler M.E."/>
        </authorList>
    </citation>
    <scope>NUCLEOTIDE SEQUENCE</scope>
</reference>
<accession>A0A381U0I3</accession>
<gene>
    <name evidence="1" type="ORF">METZ01_LOCUS74614</name>
</gene>
<dbReference type="EMBL" id="UINC01005506">
    <property type="protein sequence ID" value="SVA21760.1"/>
    <property type="molecule type" value="Genomic_DNA"/>
</dbReference>
<dbReference type="AlphaFoldDB" id="A0A381U0I3"/>
<organism evidence="1">
    <name type="scientific">marine metagenome</name>
    <dbReference type="NCBI Taxonomy" id="408172"/>
    <lineage>
        <taxon>unclassified sequences</taxon>
        <taxon>metagenomes</taxon>
        <taxon>ecological metagenomes</taxon>
    </lineage>
</organism>
<protein>
    <submittedName>
        <fullName evidence="1">Uncharacterized protein</fullName>
    </submittedName>
</protein>
<sequence>MESIFLFCKEATTGSDGRLNIQGVFNELYASDFPARQEQLVLVGVIEWERCTQGRIPFKIDLTGPDGKSVFSIDGYTDVESRPVNSAPAKTQLVLPMEKVMFPVAGQYRVLLTSNDAELFGPSMHLMRSDDVPNP</sequence>
<evidence type="ECO:0000313" key="1">
    <source>
        <dbReference type="EMBL" id="SVA21760.1"/>
    </source>
</evidence>
<dbReference type="Pfam" id="PF22091">
    <property type="entry name" value="DUF6941"/>
    <property type="match status" value="1"/>
</dbReference>
<proteinExistence type="predicted"/>